<evidence type="ECO:0000313" key="2">
    <source>
        <dbReference type="EMBL" id="QDG51410.1"/>
    </source>
</evidence>
<sequence length="351" mass="38315">MRTSLLLPIIIATTLTACSTSKPAEQEAESSGGADQQPVDPPQADQQQVDQQQVDQQQADERTDDVIDIAIDAEAIALEGERVVELADWEVPEEHLPEERFGLYITPLGEAVGKAVERQILKAKNPNFTPVAEFRTSALTPYELLAQTMYTAGSNKVSRFVVRVDRKVGHATQPNKADEEATPTTKLPSTADPQPKEPLDLTIVVVDKGFRIAATGAILAPIEGCPKVGPTICLQDPSADVMKLIGQARQARNAGKIAEADEHLAEAMALYDFRRLYNLLADLGQKYPSTSVFRLSADADMPMAIVDHVRQIARSELPKDSYADNEAFQQALDKTPANDELFADPVFSIVR</sequence>
<name>A0A4Y6PT35_PERCE</name>
<feature type="compositionally biased region" description="Polar residues" evidence="1">
    <location>
        <begin position="182"/>
        <end position="192"/>
    </location>
</feature>
<accession>A0A4Y6PT35</accession>
<dbReference type="AlphaFoldDB" id="A0A4Y6PT35"/>
<accession>A0A5B8Y4R6</accession>
<organism evidence="2 3">
    <name type="scientific">Persicimonas caeni</name>
    <dbReference type="NCBI Taxonomy" id="2292766"/>
    <lineage>
        <taxon>Bacteria</taxon>
        <taxon>Deltaproteobacteria</taxon>
        <taxon>Bradymonadales</taxon>
        <taxon>Bradymonadaceae</taxon>
        <taxon>Persicimonas</taxon>
    </lineage>
</organism>
<feature type="region of interest" description="Disordered" evidence="1">
    <location>
        <begin position="18"/>
        <end position="62"/>
    </location>
</feature>
<evidence type="ECO:0000256" key="1">
    <source>
        <dbReference type="SAM" id="MobiDB-lite"/>
    </source>
</evidence>
<protein>
    <submittedName>
        <fullName evidence="2">Uncharacterized protein</fullName>
    </submittedName>
</protein>
<gene>
    <name evidence="2" type="ORF">FIV42_11855</name>
</gene>
<evidence type="ECO:0000313" key="3">
    <source>
        <dbReference type="Proteomes" id="UP000315995"/>
    </source>
</evidence>
<feature type="compositionally biased region" description="Low complexity" evidence="1">
    <location>
        <begin position="34"/>
        <end position="57"/>
    </location>
</feature>
<keyword evidence="3" id="KW-1185">Reference proteome</keyword>
<feature type="region of interest" description="Disordered" evidence="1">
    <location>
        <begin position="169"/>
        <end position="195"/>
    </location>
</feature>
<dbReference type="Proteomes" id="UP000315995">
    <property type="component" value="Chromosome"/>
</dbReference>
<dbReference type="PROSITE" id="PS51257">
    <property type="entry name" value="PROKAR_LIPOPROTEIN"/>
    <property type="match status" value="1"/>
</dbReference>
<dbReference type="RefSeq" id="WP_141197893.1">
    <property type="nucleotide sequence ID" value="NZ_CP041186.1"/>
</dbReference>
<dbReference type="EMBL" id="CP041186">
    <property type="protein sequence ID" value="QDG51410.1"/>
    <property type="molecule type" value="Genomic_DNA"/>
</dbReference>
<reference evidence="2 3" key="1">
    <citation type="submission" date="2019-06" db="EMBL/GenBank/DDBJ databases">
        <title>Persicimonas caeni gen. nov., sp. nov., a predatory bacterium isolated from solar saltern.</title>
        <authorList>
            <person name="Wang S."/>
        </authorList>
    </citation>
    <scope>NUCLEOTIDE SEQUENCE [LARGE SCALE GENOMIC DNA]</scope>
    <source>
        <strain evidence="2 3">YN101</strain>
    </source>
</reference>
<proteinExistence type="predicted"/>